<dbReference type="InterPro" id="IPR006578">
    <property type="entry name" value="MADF-dom"/>
</dbReference>
<evidence type="ECO:0000259" key="2">
    <source>
        <dbReference type="Pfam" id="PF10545"/>
    </source>
</evidence>
<feature type="region of interest" description="Disordered" evidence="1">
    <location>
        <begin position="91"/>
        <end position="123"/>
    </location>
</feature>
<keyword evidence="4" id="KW-1185">Reference proteome</keyword>
<evidence type="ECO:0000256" key="1">
    <source>
        <dbReference type="SAM" id="MobiDB-lite"/>
    </source>
</evidence>
<evidence type="ECO:0000313" key="3">
    <source>
        <dbReference type="EMBL" id="CAH0547389.1"/>
    </source>
</evidence>
<organism evidence="3 4">
    <name type="scientific">Brassicogethes aeneus</name>
    <name type="common">Rape pollen beetle</name>
    <name type="synonym">Meligethes aeneus</name>
    <dbReference type="NCBI Taxonomy" id="1431903"/>
    <lineage>
        <taxon>Eukaryota</taxon>
        <taxon>Metazoa</taxon>
        <taxon>Ecdysozoa</taxon>
        <taxon>Arthropoda</taxon>
        <taxon>Hexapoda</taxon>
        <taxon>Insecta</taxon>
        <taxon>Pterygota</taxon>
        <taxon>Neoptera</taxon>
        <taxon>Endopterygota</taxon>
        <taxon>Coleoptera</taxon>
        <taxon>Polyphaga</taxon>
        <taxon>Cucujiformia</taxon>
        <taxon>Nitidulidae</taxon>
        <taxon>Meligethinae</taxon>
        <taxon>Brassicogethes</taxon>
    </lineage>
</organism>
<dbReference type="EMBL" id="OV121132">
    <property type="protein sequence ID" value="CAH0547389.1"/>
    <property type="molecule type" value="Genomic_DNA"/>
</dbReference>
<accession>A0A9P0AST1</accession>
<name>A0A9P0AST1_BRAAE</name>
<gene>
    <name evidence="3" type="ORF">MELIAE_LOCUS1389</name>
</gene>
<sequence>MQPKMFQWNELQTNQLVKSYKKCPYLIDPNHKLYNDKTMRNFAEQSILKDMQFLRPEITLSDIQNKFESLRATHFQDRDMEHDQTDSKIFRESPNSLSAPNNFRSKSCSSLKPLKRKRKDSESEAAAENVRAMEHFFGKYVASSLKNMSEINKVEAINEINATLYKYSRKLETTLDSEDNLFQITICK</sequence>
<dbReference type="Pfam" id="PF10545">
    <property type="entry name" value="MADF_DNA_bdg"/>
    <property type="match status" value="1"/>
</dbReference>
<protein>
    <recommendedName>
        <fullName evidence="2">MADF domain-containing protein</fullName>
    </recommendedName>
</protein>
<evidence type="ECO:0000313" key="4">
    <source>
        <dbReference type="Proteomes" id="UP001154078"/>
    </source>
</evidence>
<feature type="domain" description="MADF" evidence="2">
    <location>
        <begin position="16"/>
        <end position="73"/>
    </location>
</feature>
<dbReference type="Proteomes" id="UP001154078">
    <property type="component" value="Chromosome 1"/>
</dbReference>
<proteinExistence type="predicted"/>
<feature type="compositionally biased region" description="Polar residues" evidence="1">
    <location>
        <begin position="93"/>
        <end position="110"/>
    </location>
</feature>
<reference evidence="3" key="1">
    <citation type="submission" date="2021-12" db="EMBL/GenBank/DDBJ databases">
        <authorList>
            <person name="King R."/>
        </authorList>
    </citation>
    <scope>NUCLEOTIDE SEQUENCE</scope>
</reference>
<dbReference type="AlphaFoldDB" id="A0A9P0AST1"/>